<name>A0A1F8BNE4_9BACT</name>
<evidence type="ECO:0000313" key="2">
    <source>
        <dbReference type="Proteomes" id="UP000176725"/>
    </source>
</evidence>
<dbReference type="AlphaFoldDB" id="A0A1F8BNE4"/>
<protein>
    <submittedName>
        <fullName evidence="1">Uncharacterized protein</fullName>
    </submittedName>
</protein>
<dbReference type="Proteomes" id="UP000176725">
    <property type="component" value="Unassembled WGS sequence"/>
</dbReference>
<gene>
    <name evidence="1" type="ORF">A2893_01520</name>
</gene>
<proteinExistence type="predicted"/>
<sequence>MTKITPNLTADGINAQERSARMERVRALQQERIKLEESAAFQKQVDAHARRIVDSLSLYYGQMSEIQIFPPITFGSKEREF</sequence>
<accession>A0A1F8BNE4</accession>
<dbReference type="EMBL" id="MGHH01000001">
    <property type="protein sequence ID" value="OGM65587.1"/>
    <property type="molecule type" value="Genomic_DNA"/>
</dbReference>
<reference evidence="1 2" key="1">
    <citation type="journal article" date="2016" name="Nat. Commun.">
        <title>Thousands of microbial genomes shed light on interconnected biogeochemical processes in an aquifer system.</title>
        <authorList>
            <person name="Anantharaman K."/>
            <person name="Brown C.T."/>
            <person name="Hug L.A."/>
            <person name="Sharon I."/>
            <person name="Castelle C.J."/>
            <person name="Probst A.J."/>
            <person name="Thomas B.C."/>
            <person name="Singh A."/>
            <person name="Wilkins M.J."/>
            <person name="Karaoz U."/>
            <person name="Brodie E.L."/>
            <person name="Williams K.H."/>
            <person name="Hubbard S.S."/>
            <person name="Banfield J.F."/>
        </authorList>
    </citation>
    <scope>NUCLEOTIDE SEQUENCE [LARGE SCALE GENOMIC DNA]</scope>
</reference>
<comment type="caution">
    <text evidence="1">The sequence shown here is derived from an EMBL/GenBank/DDBJ whole genome shotgun (WGS) entry which is preliminary data.</text>
</comment>
<evidence type="ECO:0000313" key="1">
    <source>
        <dbReference type="EMBL" id="OGM65587.1"/>
    </source>
</evidence>
<organism evidence="1 2">
    <name type="scientific">Candidatus Woesebacteria bacterium RIFCSPLOWO2_01_FULL_39_25</name>
    <dbReference type="NCBI Taxonomy" id="1802521"/>
    <lineage>
        <taxon>Bacteria</taxon>
        <taxon>Candidatus Woeseibacteriota</taxon>
    </lineage>
</organism>